<evidence type="ECO:0000313" key="3">
    <source>
        <dbReference type="Proteomes" id="UP000887013"/>
    </source>
</evidence>
<keyword evidence="1" id="KW-1133">Transmembrane helix</keyword>
<keyword evidence="1" id="KW-0472">Membrane</keyword>
<feature type="transmembrane region" description="Helical" evidence="1">
    <location>
        <begin position="95"/>
        <end position="113"/>
    </location>
</feature>
<dbReference type="Proteomes" id="UP000887013">
    <property type="component" value="Unassembled WGS sequence"/>
</dbReference>
<keyword evidence="3" id="KW-1185">Reference proteome</keyword>
<dbReference type="OrthoDB" id="10317758at2759"/>
<comment type="caution">
    <text evidence="2">The sequence shown here is derived from an EMBL/GenBank/DDBJ whole genome shotgun (WGS) entry which is preliminary data.</text>
</comment>
<dbReference type="AlphaFoldDB" id="A0A8X6NCG7"/>
<name>A0A8X6NCG7_NEPPI</name>
<keyword evidence="1" id="KW-0812">Transmembrane</keyword>
<reference evidence="2" key="1">
    <citation type="submission" date="2020-08" db="EMBL/GenBank/DDBJ databases">
        <title>Multicomponent nature underlies the extraordinary mechanical properties of spider dragline silk.</title>
        <authorList>
            <person name="Kono N."/>
            <person name="Nakamura H."/>
            <person name="Mori M."/>
            <person name="Yoshida Y."/>
            <person name="Ohtoshi R."/>
            <person name="Malay A.D."/>
            <person name="Moran D.A.P."/>
            <person name="Tomita M."/>
            <person name="Numata K."/>
            <person name="Arakawa K."/>
        </authorList>
    </citation>
    <scope>NUCLEOTIDE SEQUENCE</scope>
</reference>
<proteinExistence type="predicted"/>
<organism evidence="2 3">
    <name type="scientific">Nephila pilipes</name>
    <name type="common">Giant wood spider</name>
    <name type="synonym">Nephila maculata</name>
    <dbReference type="NCBI Taxonomy" id="299642"/>
    <lineage>
        <taxon>Eukaryota</taxon>
        <taxon>Metazoa</taxon>
        <taxon>Ecdysozoa</taxon>
        <taxon>Arthropoda</taxon>
        <taxon>Chelicerata</taxon>
        <taxon>Arachnida</taxon>
        <taxon>Araneae</taxon>
        <taxon>Araneomorphae</taxon>
        <taxon>Entelegynae</taxon>
        <taxon>Araneoidea</taxon>
        <taxon>Nephilidae</taxon>
        <taxon>Nephila</taxon>
    </lineage>
</organism>
<accession>A0A8X6NCG7</accession>
<protein>
    <submittedName>
        <fullName evidence="2">Uncharacterized protein</fullName>
    </submittedName>
</protein>
<evidence type="ECO:0000313" key="2">
    <source>
        <dbReference type="EMBL" id="GFT06782.1"/>
    </source>
</evidence>
<evidence type="ECO:0000256" key="1">
    <source>
        <dbReference type="SAM" id="Phobius"/>
    </source>
</evidence>
<dbReference type="EMBL" id="BMAW01056641">
    <property type="protein sequence ID" value="GFT06782.1"/>
    <property type="molecule type" value="Genomic_DNA"/>
</dbReference>
<sequence>MAGFYQRAHGLEVIATRKMKQRDNEKRVTESVSLSVIEVTFEFEMGIYNGRHSEKRFLQETCSISVVKSSLRHHKKALKEAYQNFRLFFVEEKCFFFVLTVMNCFGVFGALCLQ</sequence>
<gene>
    <name evidence="2" type="ORF">NPIL_355151</name>
</gene>